<dbReference type="InterPro" id="IPR010720">
    <property type="entry name" value="Alpha-L-AF_C"/>
</dbReference>
<dbReference type="PANTHER" id="PTHR43576:SF3">
    <property type="entry name" value="ALPHA-L-ARABINOFURANOSIDASE C"/>
    <property type="match status" value="1"/>
</dbReference>
<dbReference type="Pfam" id="PF06964">
    <property type="entry name" value="Alpha-L-AF_C"/>
    <property type="match status" value="1"/>
</dbReference>
<dbReference type="EMBL" id="CP048000">
    <property type="protein sequence ID" value="QHQ61662.1"/>
    <property type="molecule type" value="Genomic_DNA"/>
</dbReference>
<accession>A0A6P1TNA1</accession>
<dbReference type="SUPFAM" id="SSF51445">
    <property type="entry name" value="(Trans)glycosidases"/>
    <property type="match status" value="1"/>
</dbReference>
<dbReference type="Gene3D" id="3.20.20.80">
    <property type="entry name" value="Glycosidases"/>
    <property type="match status" value="1"/>
</dbReference>
<dbReference type="InterPro" id="IPR013780">
    <property type="entry name" value="Glyco_hydro_b"/>
</dbReference>
<dbReference type="GO" id="GO:0046373">
    <property type="term" value="P:L-arabinose metabolic process"/>
    <property type="evidence" value="ECO:0007669"/>
    <property type="project" value="InterPro"/>
</dbReference>
<evidence type="ECO:0000256" key="7">
    <source>
        <dbReference type="ARBA" id="ARBA00023277"/>
    </source>
</evidence>
<evidence type="ECO:0000256" key="3">
    <source>
        <dbReference type="ARBA" id="ARBA00007186"/>
    </source>
</evidence>
<keyword evidence="11" id="KW-1185">Reference proteome</keyword>
<keyword evidence="8" id="KW-0326">Glycosidase</keyword>
<dbReference type="AlphaFoldDB" id="A0A6P1TNA1"/>
<dbReference type="Gene3D" id="2.60.40.1180">
    <property type="entry name" value="Golgi alpha-mannosidase II"/>
    <property type="match status" value="1"/>
</dbReference>
<evidence type="ECO:0000256" key="4">
    <source>
        <dbReference type="ARBA" id="ARBA00011165"/>
    </source>
</evidence>
<dbReference type="SUPFAM" id="SSF51011">
    <property type="entry name" value="Glycosyl hydrolase domain"/>
    <property type="match status" value="1"/>
</dbReference>
<proteinExistence type="inferred from homology"/>
<protein>
    <recommendedName>
        <fullName evidence="5">non-reducing end alpha-L-arabinofuranosidase</fullName>
        <ecNumber evidence="5">3.2.1.55</ecNumber>
    </recommendedName>
</protein>
<dbReference type="InterPro" id="IPR017853">
    <property type="entry name" value="GH"/>
</dbReference>
<dbReference type="PANTHER" id="PTHR43576">
    <property type="entry name" value="ALPHA-L-ARABINOFURANOSIDASE C-RELATED"/>
    <property type="match status" value="1"/>
</dbReference>
<organism evidence="10 11">
    <name type="scientific">Anaerocolumna sedimenticola</name>
    <dbReference type="NCBI Taxonomy" id="2696063"/>
    <lineage>
        <taxon>Bacteria</taxon>
        <taxon>Bacillati</taxon>
        <taxon>Bacillota</taxon>
        <taxon>Clostridia</taxon>
        <taxon>Lachnospirales</taxon>
        <taxon>Lachnospiraceae</taxon>
        <taxon>Anaerocolumna</taxon>
    </lineage>
</organism>
<evidence type="ECO:0000259" key="9">
    <source>
        <dbReference type="SMART" id="SM00813"/>
    </source>
</evidence>
<evidence type="ECO:0000256" key="8">
    <source>
        <dbReference type="ARBA" id="ARBA00023295"/>
    </source>
</evidence>
<dbReference type="RefSeq" id="WP_161838487.1">
    <property type="nucleotide sequence ID" value="NZ_CP048000.1"/>
</dbReference>
<evidence type="ECO:0000256" key="2">
    <source>
        <dbReference type="ARBA" id="ARBA00004881"/>
    </source>
</evidence>
<evidence type="ECO:0000256" key="5">
    <source>
        <dbReference type="ARBA" id="ARBA00012670"/>
    </source>
</evidence>
<comment type="similarity">
    <text evidence="3">Belongs to the glycosyl hydrolase 51 family.</text>
</comment>
<dbReference type="Pfam" id="PF22848">
    <property type="entry name" value="ASD1_dom"/>
    <property type="match status" value="1"/>
</dbReference>
<dbReference type="InterPro" id="IPR055235">
    <property type="entry name" value="ASD1_cat"/>
</dbReference>
<sequence>MKKAKIILDKDYVIGEIDRRMFGSFVEHLGRCVYKGVYEPSHETADEQGFRNDVKELIKECGITAIRYPGGNFVSGYNWKDGVGPREKRPAKKDMAWNVIETNEVGTNEFARYLKDMDVELIMAANLGTGTPEGSGEFVDYCNTEKGTYWSDLRREHGVKEPHNFKVWCLGNEMDGEWQIGMLKAEEYARKAKEAAKIMKWMDTSIELIACGTCTNEEEHKTFGEWDRIVLEETYDYINYISIHRYYNYDPAKQLFYKMHDDITDIPFFFKDMQNYLDTVISAADFVKGKLRKDKSINISFDEWGVITNTSAAPGGTAQEYGYASFRLLDAVIYGGILCTFLNNADRVKIACQSLLVNEGGMISTDPKGKAIRQATFYPFMHAAKFGKGVSLRPITELPKKATNHHGEQTTMTVSAAYEAESGNLNIFIMNCDLESDVETSLDLRSFGQLKALGQIVLYHEDYFAGNTFENEFNVMPQEKELSDPIDGKLNIKIKKHSWNVLRFNVR</sequence>
<evidence type="ECO:0000256" key="6">
    <source>
        <dbReference type="ARBA" id="ARBA00022801"/>
    </source>
</evidence>
<evidence type="ECO:0000256" key="1">
    <source>
        <dbReference type="ARBA" id="ARBA00001462"/>
    </source>
</evidence>
<dbReference type="KEGG" id="anr:Ana3638_13510"/>
<dbReference type="GO" id="GO:0000272">
    <property type="term" value="P:polysaccharide catabolic process"/>
    <property type="evidence" value="ECO:0007669"/>
    <property type="project" value="TreeGrafter"/>
</dbReference>
<gene>
    <name evidence="10" type="ORF">Ana3638_13510</name>
</gene>
<keyword evidence="7" id="KW-0119">Carbohydrate metabolism</keyword>
<evidence type="ECO:0000313" key="10">
    <source>
        <dbReference type="EMBL" id="QHQ61662.1"/>
    </source>
</evidence>
<keyword evidence="6" id="KW-0378">Hydrolase</keyword>
<comment type="subunit">
    <text evidence="4">Homohexamer; trimer of dimers.</text>
</comment>
<dbReference type="SMART" id="SM00813">
    <property type="entry name" value="Alpha-L-AF_C"/>
    <property type="match status" value="1"/>
</dbReference>
<evidence type="ECO:0000313" key="11">
    <source>
        <dbReference type="Proteomes" id="UP000464314"/>
    </source>
</evidence>
<dbReference type="Proteomes" id="UP000464314">
    <property type="component" value="Chromosome"/>
</dbReference>
<name>A0A6P1TNA1_9FIRM</name>
<feature type="domain" description="Alpha-L-arabinofuranosidase C-terminal" evidence="9">
    <location>
        <begin position="302"/>
        <end position="498"/>
    </location>
</feature>
<comment type="catalytic activity">
    <reaction evidence="1">
        <text>Hydrolysis of terminal non-reducing alpha-L-arabinofuranoside residues in alpha-L-arabinosides.</text>
        <dbReference type="EC" id="3.2.1.55"/>
    </reaction>
</comment>
<comment type="pathway">
    <text evidence="2">Glycan metabolism.</text>
</comment>
<reference evidence="10 11" key="1">
    <citation type="submission" date="2020-01" db="EMBL/GenBank/DDBJ databases">
        <title>Genome analysis of Anaerocolumna sp. CBA3638.</title>
        <authorList>
            <person name="Kim J."/>
            <person name="Roh S.W."/>
        </authorList>
    </citation>
    <scope>NUCLEOTIDE SEQUENCE [LARGE SCALE GENOMIC DNA]</scope>
    <source>
        <strain evidence="10 11">CBA3638</strain>
    </source>
</reference>
<dbReference type="EC" id="3.2.1.55" evidence="5"/>
<dbReference type="GO" id="GO:0046556">
    <property type="term" value="F:alpha-L-arabinofuranosidase activity"/>
    <property type="evidence" value="ECO:0007669"/>
    <property type="project" value="UniProtKB-EC"/>
</dbReference>